<keyword evidence="2" id="KW-0436">Ligase</keyword>
<reference evidence="8 9" key="1">
    <citation type="submission" date="2019-07" db="EMBL/GenBank/DDBJ databases">
        <title>Whole genome shotgun sequence of Nocardia ninae NBRC 108245.</title>
        <authorList>
            <person name="Hosoyama A."/>
            <person name="Uohara A."/>
            <person name="Ohji S."/>
            <person name="Ichikawa N."/>
        </authorList>
    </citation>
    <scope>NUCLEOTIDE SEQUENCE [LARGE SCALE GENOMIC DNA]</scope>
    <source>
        <strain evidence="8 9">NBRC 108245</strain>
    </source>
</reference>
<evidence type="ECO:0000256" key="1">
    <source>
        <dbReference type="ARBA" id="ARBA00006432"/>
    </source>
</evidence>
<comment type="catalytic activity">
    <reaction evidence="5">
        <text>a long-chain fatty acid + ATP + CoA = a long-chain fatty acyl-CoA + AMP + diphosphate</text>
        <dbReference type="Rhea" id="RHEA:15421"/>
        <dbReference type="ChEBI" id="CHEBI:30616"/>
        <dbReference type="ChEBI" id="CHEBI:33019"/>
        <dbReference type="ChEBI" id="CHEBI:57287"/>
        <dbReference type="ChEBI" id="CHEBI:57560"/>
        <dbReference type="ChEBI" id="CHEBI:83139"/>
        <dbReference type="ChEBI" id="CHEBI:456215"/>
        <dbReference type="EC" id="6.2.1.3"/>
    </reaction>
    <physiologicalReaction direction="left-to-right" evidence="5">
        <dbReference type="Rhea" id="RHEA:15422"/>
    </physiologicalReaction>
</comment>
<dbReference type="Pfam" id="PF00501">
    <property type="entry name" value="AMP-binding"/>
    <property type="match status" value="1"/>
</dbReference>
<accession>A0A511M8U3</accession>
<dbReference type="PANTHER" id="PTHR43272">
    <property type="entry name" value="LONG-CHAIN-FATTY-ACID--COA LIGASE"/>
    <property type="match status" value="1"/>
</dbReference>
<feature type="domain" description="AMP-dependent synthetase/ligase" evidence="7">
    <location>
        <begin position="28"/>
        <end position="434"/>
    </location>
</feature>
<keyword evidence="4" id="KW-0443">Lipid metabolism</keyword>
<dbReference type="Gene3D" id="3.30.300.30">
    <property type="match status" value="1"/>
</dbReference>
<comment type="similarity">
    <text evidence="1">Belongs to the ATP-dependent AMP-binding enzyme family.</text>
</comment>
<dbReference type="Gene3D" id="3.40.50.12780">
    <property type="entry name" value="N-terminal domain of ligase-like"/>
    <property type="match status" value="1"/>
</dbReference>
<organism evidence="8 9">
    <name type="scientific">Nocardia ninae NBRC 108245</name>
    <dbReference type="NCBI Taxonomy" id="1210091"/>
    <lineage>
        <taxon>Bacteria</taxon>
        <taxon>Bacillati</taxon>
        <taxon>Actinomycetota</taxon>
        <taxon>Actinomycetes</taxon>
        <taxon>Mycobacteriales</taxon>
        <taxon>Nocardiaceae</taxon>
        <taxon>Nocardia</taxon>
    </lineage>
</organism>
<dbReference type="InterPro" id="IPR000873">
    <property type="entry name" value="AMP-dep_synth/lig_dom"/>
</dbReference>
<gene>
    <name evidence="8" type="ORF">NN4_06450</name>
</gene>
<protein>
    <recommendedName>
        <fullName evidence="6">Acyl-CoA synthetase</fullName>
    </recommendedName>
</protein>
<evidence type="ECO:0000256" key="5">
    <source>
        <dbReference type="ARBA" id="ARBA00024484"/>
    </source>
</evidence>
<dbReference type="GO" id="GO:0004467">
    <property type="term" value="F:long-chain fatty acid-CoA ligase activity"/>
    <property type="evidence" value="ECO:0007669"/>
    <property type="project" value="UniProtKB-EC"/>
</dbReference>
<dbReference type="CDD" id="cd05907">
    <property type="entry name" value="VL_LC_FACS_like"/>
    <property type="match status" value="1"/>
</dbReference>
<evidence type="ECO:0000256" key="2">
    <source>
        <dbReference type="ARBA" id="ARBA00022598"/>
    </source>
</evidence>
<dbReference type="InterPro" id="IPR042099">
    <property type="entry name" value="ANL_N_sf"/>
</dbReference>
<dbReference type="Proteomes" id="UP000321424">
    <property type="component" value="Unassembled WGS sequence"/>
</dbReference>
<dbReference type="Pfam" id="PF23562">
    <property type="entry name" value="AMP-binding_C_3"/>
    <property type="match status" value="1"/>
</dbReference>
<evidence type="ECO:0000256" key="3">
    <source>
        <dbReference type="ARBA" id="ARBA00022832"/>
    </source>
</evidence>
<evidence type="ECO:0000313" key="9">
    <source>
        <dbReference type="Proteomes" id="UP000321424"/>
    </source>
</evidence>
<dbReference type="InterPro" id="IPR020845">
    <property type="entry name" value="AMP-binding_CS"/>
</dbReference>
<dbReference type="InterPro" id="IPR045851">
    <property type="entry name" value="AMP-bd_C_sf"/>
</dbReference>
<dbReference type="SUPFAM" id="SSF56801">
    <property type="entry name" value="Acetyl-CoA synthetase-like"/>
    <property type="match status" value="1"/>
</dbReference>
<dbReference type="EMBL" id="BJXA01000002">
    <property type="protein sequence ID" value="GEM36126.1"/>
    <property type="molecule type" value="Genomic_DNA"/>
</dbReference>
<evidence type="ECO:0000256" key="4">
    <source>
        <dbReference type="ARBA" id="ARBA00023098"/>
    </source>
</evidence>
<evidence type="ECO:0000313" key="8">
    <source>
        <dbReference type="EMBL" id="GEM36126.1"/>
    </source>
</evidence>
<evidence type="ECO:0000259" key="7">
    <source>
        <dbReference type="Pfam" id="PF00501"/>
    </source>
</evidence>
<evidence type="ECO:0000256" key="6">
    <source>
        <dbReference type="ARBA" id="ARBA00032875"/>
    </source>
</evidence>
<keyword evidence="9" id="KW-1185">Reference proteome</keyword>
<dbReference type="PANTHER" id="PTHR43272:SF32">
    <property type="entry name" value="AMP-DEPENDENT SYNTHETASE_LIGASE DOMAIN-CONTAINING PROTEIN"/>
    <property type="match status" value="1"/>
</dbReference>
<comment type="caution">
    <text evidence="8">The sequence shown here is derived from an EMBL/GenBank/DDBJ whole genome shotgun (WGS) entry which is preliminary data.</text>
</comment>
<name>A0A511M8U3_9NOCA</name>
<dbReference type="GO" id="GO:0016020">
    <property type="term" value="C:membrane"/>
    <property type="evidence" value="ECO:0007669"/>
    <property type="project" value="TreeGrafter"/>
</dbReference>
<dbReference type="AlphaFoldDB" id="A0A511M8U3"/>
<dbReference type="PROSITE" id="PS00455">
    <property type="entry name" value="AMP_BINDING"/>
    <property type="match status" value="1"/>
</dbReference>
<keyword evidence="3" id="KW-0276">Fatty acid metabolism</keyword>
<sequence length="606" mass="64461">MVGGAQAATERAEFERAIAGRTICDALADTARHHGELPAFTQHGSTITWGETRQRVLEVATGFAELGMAPDDVVVLALGNHTEHVLADLGAVHAGGIPSTVHDGLAADQIAYVARDCGAKYAVLDGQEQLDRWLPVLADLPELRKVIVVDAAVCPPGDQFLSWTELLRIGQQRLATAPIDKRWQALTPESTLTLLYTSGTTGNPKGVIITHRMALYQEAVSSAAASAARSTEVSHIPFTAVSTRMFNLYMPVVRGSHTHFCADLTQLPAVLRAARPHIFRGVPRDWEQMMAVVQARLARDGETATIAEAMRAGRAYVESRQYGRSPTTATAEKFAAADASVLAGLRAQLGLDRVLYTMSAGAPLPVEVSRFFAGLGLLILDVYGMTEMTGAVTGNNPVAFKLGTVGRALPGIELRLAPDGEIQVRGAARTPGYFGLPTETAELVDSDGWLHTGDLGVLDSDGFLSLVGRKKEIIITTNGKNIAPAAVENLLKEHPLIGQALVFGDRRPHLVAVLTLASEVVQAWAAARGLAGGPAELAEHPVVLAEVQSAVAAANARLATFQQVKAWRVLPTPWTDQSGELTSTGKVKRPIVHAEQADLIAAMYAA</sequence>
<proteinExistence type="inferred from homology"/>